<dbReference type="HAMAP" id="MF_01965">
    <property type="entry name" value="NADHX_dehydratase"/>
    <property type="match status" value="1"/>
</dbReference>
<evidence type="ECO:0000256" key="14">
    <source>
        <dbReference type="ARBA" id="ARBA00025153"/>
    </source>
</evidence>
<feature type="binding site" evidence="18">
    <location>
        <begin position="60"/>
        <end position="64"/>
    </location>
    <ligand>
        <name>(6S)-NADPHX</name>
        <dbReference type="ChEBI" id="CHEBI:64076"/>
    </ligand>
</feature>
<dbReference type="SUPFAM" id="SSF64153">
    <property type="entry name" value="YjeF N-terminal domain-like"/>
    <property type="match status" value="1"/>
</dbReference>
<dbReference type="InterPro" id="IPR036652">
    <property type="entry name" value="YjeF_N_dom_sf"/>
</dbReference>
<protein>
    <recommendedName>
        <fullName evidence="19">Bifunctional NAD(P)H-hydrate repair enzyme</fullName>
    </recommendedName>
    <alternativeName>
        <fullName evidence="19">Nicotinamide nucleotide repair protein</fullName>
    </alternativeName>
    <domain>
        <recommendedName>
            <fullName evidence="19">ADP-dependent (S)-NAD(P)H-hydrate dehydratase</fullName>
            <ecNumber evidence="19">4.2.1.136</ecNumber>
        </recommendedName>
        <alternativeName>
            <fullName evidence="19">ADP-dependent NAD(P)HX dehydratase</fullName>
        </alternativeName>
    </domain>
    <domain>
        <recommendedName>
            <fullName evidence="19">NAD(P)H-hydrate epimerase</fullName>
            <ecNumber evidence="19">5.1.99.6</ecNumber>
        </recommendedName>
    </domain>
</protein>
<dbReference type="InterPro" id="IPR029056">
    <property type="entry name" value="Ribokinase-like"/>
</dbReference>
<keyword evidence="22" id="KW-0418">Kinase</keyword>
<dbReference type="GO" id="GO:0110051">
    <property type="term" value="P:metabolite repair"/>
    <property type="evidence" value="ECO:0007669"/>
    <property type="project" value="TreeGrafter"/>
</dbReference>
<keyword evidence="11 18" id="KW-0413">Isomerase</keyword>
<dbReference type="GO" id="GO:0046872">
    <property type="term" value="F:metal ion binding"/>
    <property type="evidence" value="ECO:0007669"/>
    <property type="project" value="UniProtKB-UniRule"/>
</dbReference>
<dbReference type="SUPFAM" id="SSF53613">
    <property type="entry name" value="Ribokinase-like"/>
    <property type="match status" value="1"/>
</dbReference>
<feature type="binding site" evidence="18">
    <location>
        <position position="61"/>
    </location>
    <ligand>
        <name>K(+)</name>
        <dbReference type="ChEBI" id="CHEBI:29103"/>
    </ligand>
</feature>
<reference evidence="22" key="1">
    <citation type="journal article" date="2014" name="Gene">
        <title>Genome-guided analysis of transformation efficiency and carbon dioxide assimilation by Moorella thermoacetica Y72.</title>
        <authorList>
            <person name="Tsukahara K."/>
            <person name="Kita A."/>
            <person name="Nakashimada Y."/>
            <person name="Hoshino T."/>
            <person name="Murakami K."/>
        </authorList>
    </citation>
    <scope>NUCLEOTIDE SEQUENCE [LARGE SCALE GENOMIC DNA]</scope>
    <source>
        <strain evidence="22">Y72</strain>
    </source>
</reference>
<evidence type="ECO:0000256" key="19">
    <source>
        <dbReference type="PIRNR" id="PIRNR017184"/>
    </source>
</evidence>
<evidence type="ECO:0000256" key="2">
    <source>
        <dbReference type="ARBA" id="ARBA00000909"/>
    </source>
</evidence>
<dbReference type="PROSITE" id="PS51383">
    <property type="entry name" value="YJEF_C_3"/>
    <property type="match status" value="1"/>
</dbReference>
<feature type="domain" description="YjeF C-terminal" evidence="20">
    <location>
        <begin position="232"/>
        <end position="515"/>
    </location>
</feature>
<keyword evidence="7 17" id="KW-0067">ATP-binding</keyword>
<comment type="cofactor">
    <cofactor evidence="17">
        <name>Mg(2+)</name>
        <dbReference type="ChEBI" id="CHEBI:18420"/>
    </cofactor>
</comment>
<dbReference type="NCBIfam" id="TIGR00197">
    <property type="entry name" value="yjeF_nterm"/>
    <property type="match status" value="1"/>
</dbReference>
<evidence type="ECO:0000313" key="22">
    <source>
        <dbReference type="EMBL" id="GAF25390.1"/>
    </source>
</evidence>
<evidence type="ECO:0000256" key="16">
    <source>
        <dbReference type="ARBA" id="ARBA00049209"/>
    </source>
</evidence>
<evidence type="ECO:0000256" key="17">
    <source>
        <dbReference type="HAMAP-Rule" id="MF_01965"/>
    </source>
</evidence>
<feature type="binding site" evidence="17">
    <location>
        <position position="338"/>
    </location>
    <ligand>
        <name>(6S)-NADPHX</name>
        <dbReference type="ChEBI" id="CHEBI:64076"/>
    </ligand>
</feature>
<keyword evidence="13" id="KW-0511">Multifunctional enzyme</keyword>
<keyword evidence="6 17" id="KW-0547">Nucleotide-binding</keyword>
<comment type="caution">
    <text evidence="18">Lacks conserved residue(s) required for the propagation of feature annotation.</text>
</comment>
<keyword evidence="8 17" id="KW-0521">NADP</keyword>
<dbReference type="InterPro" id="IPR017953">
    <property type="entry name" value="Carbohydrate_kinase_pred_CS"/>
</dbReference>
<evidence type="ECO:0000256" key="5">
    <source>
        <dbReference type="ARBA" id="ARBA00022723"/>
    </source>
</evidence>
<comment type="similarity">
    <text evidence="3 19">In the N-terminal section; belongs to the NnrE/AIBP family.</text>
</comment>
<comment type="catalytic activity">
    <reaction evidence="16 17 19">
        <text>(6S)-NADPHX + ADP = AMP + phosphate + NADPH + H(+)</text>
        <dbReference type="Rhea" id="RHEA:32235"/>
        <dbReference type="ChEBI" id="CHEBI:15378"/>
        <dbReference type="ChEBI" id="CHEBI:43474"/>
        <dbReference type="ChEBI" id="CHEBI:57783"/>
        <dbReference type="ChEBI" id="CHEBI:64076"/>
        <dbReference type="ChEBI" id="CHEBI:456215"/>
        <dbReference type="ChEBI" id="CHEBI:456216"/>
        <dbReference type="EC" id="4.2.1.136"/>
    </reaction>
</comment>
<dbReference type="GO" id="GO:0046496">
    <property type="term" value="P:nicotinamide nucleotide metabolic process"/>
    <property type="evidence" value="ECO:0007669"/>
    <property type="project" value="UniProtKB-UniRule"/>
</dbReference>
<organism evidence="22">
    <name type="scientific">Moorella thermoacetica Y72</name>
    <dbReference type="NCBI Taxonomy" id="1325331"/>
    <lineage>
        <taxon>Bacteria</taxon>
        <taxon>Bacillati</taxon>
        <taxon>Bacillota</taxon>
        <taxon>Clostridia</taxon>
        <taxon>Neomoorellales</taxon>
        <taxon>Neomoorellaceae</taxon>
        <taxon>Neomoorella</taxon>
    </lineage>
</organism>
<gene>
    <name evidence="17" type="primary">nnrD</name>
    <name evidence="18" type="synonym">nnrE</name>
    <name evidence="22" type="ORF">MTY_0723</name>
</gene>
<dbReference type="GO" id="GO:0016301">
    <property type="term" value="F:kinase activity"/>
    <property type="evidence" value="ECO:0007669"/>
    <property type="project" value="UniProtKB-KW"/>
</dbReference>
<feature type="binding site" evidence="18">
    <location>
        <begin position="136"/>
        <end position="142"/>
    </location>
    <ligand>
        <name>(6S)-NADPHX</name>
        <dbReference type="ChEBI" id="CHEBI:64076"/>
    </ligand>
</feature>
<feature type="domain" description="YjeF N-terminal" evidence="21">
    <location>
        <begin position="9"/>
        <end position="222"/>
    </location>
</feature>
<proteinExistence type="inferred from homology"/>
<comment type="catalytic activity">
    <reaction evidence="2 18 19">
        <text>(6R)-NADPHX = (6S)-NADPHX</text>
        <dbReference type="Rhea" id="RHEA:32227"/>
        <dbReference type="ChEBI" id="CHEBI:64076"/>
        <dbReference type="ChEBI" id="CHEBI:64077"/>
        <dbReference type="EC" id="5.1.99.6"/>
    </reaction>
</comment>
<evidence type="ECO:0000256" key="18">
    <source>
        <dbReference type="HAMAP-Rule" id="MF_01966"/>
    </source>
</evidence>
<sequence length="530" mass="55712">MYLVTAAEMGQLDRLASSEYMIPSIVLMENAGLRVVESIERHFQGQVANRRILIFCGKGNNGGDGLVVARHLLNRGAEVKVFLLARPEDIRGDARTNLEIYQKMGGKLLLLLGESHLQRADIALLYADLVVDAIFGTGFKGAAMGLPAAVINMINKAHRETVAVDLPSGLEADTGRCFGPCIQATWTVTFALPKLGLVVEPGASLTGRLEVADIGIPQKLVATQHFNRRLLTAAWCRSQLPRREASGHKGLYGRVLAVGGSPGLTGAITLAATAALKAGAGLVTAAVPRGVQGILAMKTTEIMTMSLPETPAGALSRDALDPLLERLAEVDVLAIGPGLSRDPATVDLVKELLPRVQVPAVVDADALNALATDTRVLTGDHGPLVLTPHPGEMARLLGTTAAKIQEDRLEIAAKYAREWQAVLLLKGARTVIAWPDGQVYINPTGNPGMATAGSGDVLTGIIAGLAGQGLKPGVAAALGAYLHGAAGDEAARQRGQRAMMAGDLLDFLPYVLRNLEEEVETIVAAGLGRD</sequence>
<evidence type="ECO:0000256" key="3">
    <source>
        <dbReference type="ARBA" id="ARBA00006001"/>
    </source>
</evidence>
<evidence type="ECO:0000256" key="12">
    <source>
        <dbReference type="ARBA" id="ARBA00023239"/>
    </source>
</evidence>
<keyword evidence="22" id="KW-0808">Transferase</keyword>
<feature type="binding site" evidence="17">
    <location>
        <position position="389"/>
    </location>
    <ligand>
        <name>(6S)-NADPHX</name>
        <dbReference type="ChEBI" id="CHEBI:64076"/>
    </ligand>
</feature>
<dbReference type="Gene3D" id="3.40.50.10260">
    <property type="entry name" value="YjeF N-terminal domain"/>
    <property type="match status" value="1"/>
</dbReference>
<evidence type="ECO:0000256" key="8">
    <source>
        <dbReference type="ARBA" id="ARBA00022857"/>
    </source>
</evidence>
<comment type="subunit">
    <text evidence="17">Homotetramer.</text>
</comment>
<evidence type="ECO:0000256" key="15">
    <source>
        <dbReference type="ARBA" id="ARBA00048238"/>
    </source>
</evidence>
<keyword evidence="9 18" id="KW-0630">Potassium</keyword>
<comment type="cofactor">
    <cofactor evidence="18 19">
        <name>K(+)</name>
        <dbReference type="ChEBI" id="CHEBI:29103"/>
    </cofactor>
    <text evidence="18 19">Binds 1 potassium ion per subunit.</text>
</comment>
<comment type="function">
    <text evidence="17">Catalyzes the dehydration of the S-form of NAD(P)HX at the expense of ADP, which is converted to AMP. Together with NAD(P)HX epimerase, which catalyzes the epimerization of the S- and R-forms, the enzyme allows the repair of both epimers of NAD(P)HX, a damaged form of NAD(P)H that is a result of enzymatic or heat-dependent hydration.</text>
</comment>
<evidence type="ECO:0000256" key="1">
    <source>
        <dbReference type="ARBA" id="ARBA00000013"/>
    </source>
</evidence>
<name>A0A0S6UCN4_NEOTH</name>
<dbReference type="Proteomes" id="UP000063718">
    <property type="component" value="Unassembled WGS sequence"/>
</dbReference>
<dbReference type="PROSITE" id="PS01050">
    <property type="entry name" value="YJEF_C_2"/>
    <property type="match status" value="1"/>
</dbReference>
<comment type="similarity">
    <text evidence="18">Belongs to the NnrE/AIBP family.</text>
</comment>
<dbReference type="EC" id="4.2.1.136" evidence="19"/>
<dbReference type="InterPro" id="IPR030677">
    <property type="entry name" value="Nnr"/>
</dbReference>
<dbReference type="PANTHER" id="PTHR12592:SF0">
    <property type="entry name" value="ATP-DEPENDENT (S)-NAD(P)H-HYDRATE DEHYDRATASE"/>
    <property type="match status" value="1"/>
</dbReference>
<feature type="binding site" evidence="18">
    <location>
        <position position="165"/>
    </location>
    <ligand>
        <name>(6S)-NADPHX</name>
        <dbReference type="ChEBI" id="CHEBI:64076"/>
    </ligand>
</feature>
<dbReference type="AlphaFoldDB" id="A0A0S6UCN4"/>
<dbReference type="EC" id="5.1.99.6" evidence="19"/>
<keyword evidence="10 17" id="KW-0520">NAD</keyword>
<keyword evidence="12 17" id="KW-0456">Lyase</keyword>
<comment type="catalytic activity">
    <reaction evidence="1 18 19">
        <text>(6R)-NADHX = (6S)-NADHX</text>
        <dbReference type="Rhea" id="RHEA:32215"/>
        <dbReference type="ChEBI" id="CHEBI:64074"/>
        <dbReference type="ChEBI" id="CHEBI:64075"/>
        <dbReference type="EC" id="5.1.99.6"/>
    </reaction>
</comment>
<dbReference type="NCBIfam" id="TIGR00196">
    <property type="entry name" value="yjeF_cterm"/>
    <property type="match status" value="1"/>
</dbReference>
<dbReference type="SMR" id="A0A0S6UCN4"/>
<dbReference type="Pfam" id="PF03853">
    <property type="entry name" value="YjeF_N"/>
    <property type="match status" value="1"/>
</dbReference>
<evidence type="ECO:0000256" key="13">
    <source>
        <dbReference type="ARBA" id="ARBA00023268"/>
    </source>
</evidence>
<dbReference type="PIRSF" id="PIRSF017184">
    <property type="entry name" value="Nnr"/>
    <property type="match status" value="1"/>
</dbReference>
<dbReference type="Gene3D" id="3.40.1190.20">
    <property type="match status" value="1"/>
</dbReference>
<dbReference type="GO" id="GO:0005524">
    <property type="term" value="F:ATP binding"/>
    <property type="evidence" value="ECO:0007669"/>
    <property type="project" value="UniProtKB-UniRule"/>
</dbReference>
<feature type="binding site" evidence="17">
    <location>
        <position position="456"/>
    </location>
    <ligand>
        <name>(6S)-NADPHX</name>
        <dbReference type="ChEBI" id="CHEBI:64076"/>
    </ligand>
</feature>
<comment type="similarity">
    <text evidence="4 19">In the C-terminal section; belongs to the NnrD/CARKD family.</text>
</comment>
<dbReference type="InterPro" id="IPR000631">
    <property type="entry name" value="CARKD"/>
</dbReference>
<dbReference type="EMBL" id="DF238840">
    <property type="protein sequence ID" value="GAF25390.1"/>
    <property type="molecule type" value="Genomic_DNA"/>
</dbReference>
<evidence type="ECO:0000256" key="4">
    <source>
        <dbReference type="ARBA" id="ARBA00009524"/>
    </source>
</evidence>
<evidence type="ECO:0000256" key="11">
    <source>
        <dbReference type="ARBA" id="ARBA00023235"/>
    </source>
</evidence>
<dbReference type="InterPro" id="IPR004443">
    <property type="entry name" value="YjeF_N_dom"/>
</dbReference>
<evidence type="ECO:0000256" key="10">
    <source>
        <dbReference type="ARBA" id="ARBA00023027"/>
    </source>
</evidence>
<feature type="binding site" evidence="17">
    <location>
        <position position="455"/>
    </location>
    <ligand>
        <name>AMP</name>
        <dbReference type="ChEBI" id="CHEBI:456215"/>
    </ligand>
</feature>
<comment type="catalytic activity">
    <reaction evidence="15 17 19">
        <text>(6S)-NADHX + ADP = AMP + phosphate + NADH + H(+)</text>
        <dbReference type="Rhea" id="RHEA:32223"/>
        <dbReference type="ChEBI" id="CHEBI:15378"/>
        <dbReference type="ChEBI" id="CHEBI:43474"/>
        <dbReference type="ChEBI" id="CHEBI:57945"/>
        <dbReference type="ChEBI" id="CHEBI:64074"/>
        <dbReference type="ChEBI" id="CHEBI:456215"/>
        <dbReference type="ChEBI" id="CHEBI:456216"/>
        <dbReference type="EC" id="4.2.1.136"/>
    </reaction>
</comment>
<dbReference type="GO" id="GO:0052856">
    <property type="term" value="F:NAD(P)HX epimerase activity"/>
    <property type="evidence" value="ECO:0007669"/>
    <property type="project" value="UniProtKB-UniRule"/>
</dbReference>
<dbReference type="HAMAP" id="MF_01966">
    <property type="entry name" value="NADHX_epimerase"/>
    <property type="match status" value="1"/>
</dbReference>
<evidence type="ECO:0000259" key="20">
    <source>
        <dbReference type="PROSITE" id="PS51383"/>
    </source>
</evidence>
<dbReference type="PANTHER" id="PTHR12592">
    <property type="entry name" value="ATP-DEPENDENT (S)-NAD(P)H-HYDRATE DEHYDRATASE FAMILY MEMBER"/>
    <property type="match status" value="1"/>
</dbReference>
<feature type="binding site" evidence="17">
    <location>
        <begin position="426"/>
        <end position="430"/>
    </location>
    <ligand>
        <name>AMP</name>
        <dbReference type="ChEBI" id="CHEBI:456215"/>
    </ligand>
</feature>
<feature type="binding site" evidence="18">
    <location>
        <position position="168"/>
    </location>
    <ligand>
        <name>K(+)</name>
        <dbReference type="ChEBI" id="CHEBI:29103"/>
    </ligand>
</feature>
<evidence type="ECO:0000256" key="6">
    <source>
        <dbReference type="ARBA" id="ARBA00022741"/>
    </source>
</evidence>
<feature type="binding site" evidence="17">
    <location>
        <position position="267"/>
    </location>
    <ligand>
        <name>(6S)-NADPHX</name>
        <dbReference type="ChEBI" id="CHEBI:64076"/>
    </ligand>
</feature>
<keyword evidence="5 18" id="KW-0479">Metal-binding</keyword>
<feature type="binding site" evidence="18">
    <location>
        <position position="132"/>
    </location>
    <ligand>
        <name>K(+)</name>
        <dbReference type="ChEBI" id="CHEBI:29103"/>
    </ligand>
</feature>
<dbReference type="GO" id="GO:0052855">
    <property type="term" value="F:ADP-dependent NAD(P)H-hydrate dehydratase activity"/>
    <property type="evidence" value="ECO:0007669"/>
    <property type="project" value="UniProtKB-UniRule"/>
</dbReference>
<evidence type="ECO:0000256" key="7">
    <source>
        <dbReference type="ARBA" id="ARBA00022840"/>
    </source>
</evidence>
<comment type="function">
    <text evidence="18">Catalyzes the epimerization of the S- and R-forms of NAD(P)HX, a damaged form of NAD(P)H that is a result of enzymatic or heat-dependent hydration. This is a prerequisite for the S-specific NAD(P)H-hydrate dehydratase to allow the repair of both epimers of NAD(P)HX.</text>
</comment>
<evidence type="ECO:0000259" key="21">
    <source>
        <dbReference type="PROSITE" id="PS51385"/>
    </source>
</evidence>
<accession>A0A0S6UCN4</accession>
<dbReference type="CDD" id="cd01171">
    <property type="entry name" value="YXKO-related"/>
    <property type="match status" value="1"/>
</dbReference>
<dbReference type="RefSeq" id="WP_011393655.1">
    <property type="nucleotide sequence ID" value="NZ_DF238840.1"/>
</dbReference>
<dbReference type="PROSITE" id="PS51385">
    <property type="entry name" value="YJEF_N"/>
    <property type="match status" value="1"/>
</dbReference>
<comment type="similarity">
    <text evidence="17">Belongs to the NnrD/CARKD family.</text>
</comment>
<comment type="function">
    <text evidence="14 19">Bifunctional enzyme that catalyzes the epimerization of the S- and R-forms of NAD(P)HX and the dehydration of the S-form of NAD(P)HX at the expense of ADP, which is converted to AMP. This allows the repair of both epimers of NAD(P)HX, a damaged form of NAD(P)H that is a result of enzymatic or heat-dependent hydration.</text>
</comment>
<dbReference type="GeneID" id="45618206"/>
<dbReference type="Pfam" id="PF01256">
    <property type="entry name" value="Carb_kinase"/>
    <property type="match status" value="1"/>
</dbReference>
<evidence type="ECO:0000256" key="9">
    <source>
        <dbReference type="ARBA" id="ARBA00022958"/>
    </source>
</evidence>